<dbReference type="PANTHER" id="PTHR22930">
    <property type="match status" value="1"/>
</dbReference>
<dbReference type="EMBL" id="CALNXI010000405">
    <property type="protein sequence ID" value="CAH3026465.1"/>
    <property type="molecule type" value="Genomic_DNA"/>
</dbReference>
<organism evidence="9 10">
    <name type="scientific">Porites evermanni</name>
    <dbReference type="NCBI Taxonomy" id="104178"/>
    <lineage>
        <taxon>Eukaryota</taxon>
        <taxon>Metazoa</taxon>
        <taxon>Cnidaria</taxon>
        <taxon>Anthozoa</taxon>
        <taxon>Hexacorallia</taxon>
        <taxon>Scleractinia</taxon>
        <taxon>Fungiina</taxon>
        <taxon>Poritidae</taxon>
        <taxon>Porites</taxon>
    </lineage>
</organism>
<accession>A0ABN8MAE6</accession>
<reference evidence="9 10" key="1">
    <citation type="submission" date="2022-05" db="EMBL/GenBank/DDBJ databases">
        <authorList>
            <consortium name="Genoscope - CEA"/>
            <person name="William W."/>
        </authorList>
    </citation>
    <scope>NUCLEOTIDE SEQUENCE [LARGE SCALE GENOMIC DNA]</scope>
</reference>
<evidence type="ECO:0000259" key="8">
    <source>
        <dbReference type="Pfam" id="PF13359"/>
    </source>
</evidence>
<comment type="similarity">
    <text evidence="3">Belongs to the HARBI1 family.</text>
</comment>
<gene>
    <name evidence="9" type="ORF">PEVE_00029125</name>
</gene>
<dbReference type="InterPro" id="IPR027806">
    <property type="entry name" value="HARBI1_dom"/>
</dbReference>
<keyword evidence="10" id="KW-1185">Reference proteome</keyword>
<name>A0ABN8MAE6_9CNID</name>
<comment type="subcellular location">
    <subcellularLocation>
        <location evidence="2">Nucleus</location>
    </subcellularLocation>
</comment>
<keyword evidence="4" id="KW-0540">Nuclease</keyword>
<evidence type="ECO:0000256" key="4">
    <source>
        <dbReference type="ARBA" id="ARBA00022722"/>
    </source>
</evidence>
<dbReference type="Pfam" id="PF13359">
    <property type="entry name" value="DDE_Tnp_4"/>
    <property type="match status" value="1"/>
</dbReference>
<feature type="domain" description="DDE Tnp4" evidence="8">
    <location>
        <begin position="108"/>
        <end position="185"/>
    </location>
</feature>
<evidence type="ECO:0000313" key="10">
    <source>
        <dbReference type="Proteomes" id="UP001159427"/>
    </source>
</evidence>
<comment type="caution">
    <text evidence="9">The sequence shown here is derived from an EMBL/GenBank/DDBJ whole genome shotgun (WGS) entry which is preliminary data.</text>
</comment>
<evidence type="ECO:0000313" key="9">
    <source>
        <dbReference type="EMBL" id="CAH3026465.1"/>
    </source>
</evidence>
<keyword evidence="7" id="KW-0539">Nucleus</keyword>
<proteinExistence type="inferred from homology"/>
<keyword evidence="5" id="KW-0479">Metal-binding</keyword>
<evidence type="ECO:0000256" key="6">
    <source>
        <dbReference type="ARBA" id="ARBA00022801"/>
    </source>
</evidence>
<evidence type="ECO:0000256" key="7">
    <source>
        <dbReference type="ARBA" id="ARBA00023242"/>
    </source>
</evidence>
<comment type="cofactor">
    <cofactor evidence="1">
        <name>a divalent metal cation</name>
        <dbReference type="ChEBI" id="CHEBI:60240"/>
    </cofactor>
</comment>
<sequence length="186" mass="20844">MTRTTAELLTREVINTGRIPLGNPFGRPSIPPEKQVLVFLGALATQESTREITDRFDITYSSVSRTVVRVTEAVSGLKNQYIRWPNGHEINEVRADFGDTFPGVNGAIDGTLIHIRCPSENKEAYNCRKRFYALNVQVVCDNQMVFRDVLAGWLGSVYDSRILRNSLLWQNSDAKFPGDTHLLGDG</sequence>
<dbReference type="InterPro" id="IPR045249">
    <property type="entry name" value="HARBI1-like"/>
</dbReference>
<evidence type="ECO:0000256" key="2">
    <source>
        <dbReference type="ARBA" id="ARBA00004123"/>
    </source>
</evidence>
<evidence type="ECO:0000256" key="3">
    <source>
        <dbReference type="ARBA" id="ARBA00006958"/>
    </source>
</evidence>
<evidence type="ECO:0000256" key="5">
    <source>
        <dbReference type="ARBA" id="ARBA00022723"/>
    </source>
</evidence>
<evidence type="ECO:0000256" key="1">
    <source>
        <dbReference type="ARBA" id="ARBA00001968"/>
    </source>
</evidence>
<dbReference type="PANTHER" id="PTHR22930:SF289">
    <property type="entry name" value="DDE TNP4 DOMAIN-CONTAINING PROTEIN-RELATED"/>
    <property type="match status" value="1"/>
</dbReference>
<keyword evidence="6" id="KW-0378">Hydrolase</keyword>
<dbReference type="Proteomes" id="UP001159427">
    <property type="component" value="Unassembled WGS sequence"/>
</dbReference>
<protein>
    <recommendedName>
        <fullName evidence="8">DDE Tnp4 domain-containing protein</fullName>
    </recommendedName>
</protein>